<dbReference type="AlphaFoldDB" id="A0A645H9C3"/>
<organism evidence="1">
    <name type="scientific">bioreactor metagenome</name>
    <dbReference type="NCBI Taxonomy" id="1076179"/>
    <lineage>
        <taxon>unclassified sequences</taxon>
        <taxon>metagenomes</taxon>
        <taxon>ecological metagenomes</taxon>
    </lineage>
</organism>
<proteinExistence type="predicted"/>
<gene>
    <name evidence="1" type="ORF">SDC9_183109</name>
</gene>
<accession>A0A645H9C3</accession>
<reference evidence="1" key="1">
    <citation type="submission" date="2019-08" db="EMBL/GenBank/DDBJ databases">
        <authorList>
            <person name="Kucharzyk K."/>
            <person name="Murdoch R.W."/>
            <person name="Higgins S."/>
            <person name="Loffler F."/>
        </authorList>
    </citation>
    <scope>NUCLEOTIDE SEQUENCE</scope>
</reference>
<sequence length="144" mass="15932">MDHDVPESIGLVSMENVANAPDVHPLAAEIDTPLIVVLFRKPAAVLKTYDPEIVGIVDVWSADVFPRIVDVGGHGQSGLFDVGETVDRLRFQLGLVKRRQKHSGKDGDDRDDNQELDHCEFRVADHVIFSSGNCLFPHNRSSSF</sequence>
<evidence type="ECO:0000313" key="1">
    <source>
        <dbReference type="EMBL" id="MPN35611.1"/>
    </source>
</evidence>
<dbReference type="EMBL" id="VSSQ01089312">
    <property type="protein sequence ID" value="MPN35611.1"/>
    <property type="molecule type" value="Genomic_DNA"/>
</dbReference>
<protein>
    <submittedName>
        <fullName evidence="1">Uncharacterized protein</fullName>
    </submittedName>
</protein>
<name>A0A645H9C3_9ZZZZ</name>
<comment type="caution">
    <text evidence="1">The sequence shown here is derived from an EMBL/GenBank/DDBJ whole genome shotgun (WGS) entry which is preliminary data.</text>
</comment>